<dbReference type="RefSeq" id="WP_035937624.1">
    <property type="nucleotide sequence ID" value="NZ_AVPL01000027.1"/>
</dbReference>
<reference evidence="2 3" key="1">
    <citation type="submission" date="2013-08" db="EMBL/GenBank/DDBJ databases">
        <title>The genome sequence of Knoellia aerolata.</title>
        <authorList>
            <person name="Zhu W."/>
            <person name="Wang G."/>
        </authorList>
    </citation>
    <scope>NUCLEOTIDE SEQUENCE [LARGE SCALE GENOMIC DNA]</scope>
    <source>
        <strain evidence="2 3">DSM 18566</strain>
    </source>
</reference>
<dbReference type="InterPro" id="IPR042184">
    <property type="entry name" value="YqeY/Aim41_N"/>
</dbReference>
<dbReference type="STRING" id="1385519.N801_10105"/>
<evidence type="ECO:0000313" key="2">
    <source>
        <dbReference type="EMBL" id="KGN40934.1"/>
    </source>
</evidence>
<dbReference type="AlphaFoldDB" id="A0A0A0JW94"/>
<accession>A0A0A0JW94</accession>
<proteinExistence type="predicted"/>
<evidence type="ECO:0000313" key="3">
    <source>
        <dbReference type="Proteomes" id="UP000030013"/>
    </source>
</evidence>
<dbReference type="eggNOG" id="COG1610">
    <property type="taxonomic scope" value="Bacteria"/>
</dbReference>
<protein>
    <recommendedName>
        <fullName evidence="4">GatB/YqeY</fullName>
    </recommendedName>
</protein>
<keyword evidence="3" id="KW-1185">Reference proteome</keyword>
<dbReference type="Gene3D" id="1.10.1510.10">
    <property type="entry name" value="Uncharacterised protein YqeY/AIM41 PF09424, N-terminal domain"/>
    <property type="match status" value="1"/>
</dbReference>
<evidence type="ECO:0008006" key="4">
    <source>
        <dbReference type="Google" id="ProtNLM"/>
    </source>
</evidence>
<gene>
    <name evidence="2" type="ORF">N801_10105</name>
</gene>
<organism evidence="2 3">
    <name type="scientific">Knoellia aerolata DSM 18566</name>
    <dbReference type="NCBI Taxonomy" id="1385519"/>
    <lineage>
        <taxon>Bacteria</taxon>
        <taxon>Bacillati</taxon>
        <taxon>Actinomycetota</taxon>
        <taxon>Actinomycetes</taxon>
        <taxon>Micrococcales</taxon>
        <taxon>Intrasporangiaceae</taxon>
        <taxon>Knoellia</taxon>
    </lineage>
</organism>
<evidence type="ECO:0000256" key="1">
    <source>
        <dbReference type="SAM" id="MobiDB-lite"/>
    </source>
</evidence>
<dbReference type="EMBL" id="AVPL01000027">
    <property type="protein sequence ID" value="KGN40934.1"/>
    <property type="molecule type" value="Genomic_DNA"/>
</dbReference>
<feature type="region of interest" description="Disordered" evidence="1">
    <location>
        <begin position="48"/>
        <end position="74"/>
    </location>
</feature>
<dbReference type="Proteomes" id="UP000030013">
    <property type="component" value="Unassembled WGS sequence"/>
</dbReference>
<name>A0A0A0JW94_9MICO</name>
<sequence length="124" mass="13149">MNPSEPDMRVVLRTHLTRAIKHRDALAAGALRSTLGAIDNAEALTAQEVTPTAGDGPIAGATTGLGSSETQRRVLSPQDVVALVEAEIAERRAASEEIEEAGRPDRAADLRREADVIEAALRFP</sequence>
<comment type="caution">
    <text evidence="2">The sequence shown here is derived from an EMBL/GenBank/DDBJ whole genome shotgun (WGS) entry which is preliminary data.</text>
</comment>